<dbReference type="Proteomes" id="UP001516400">
    <property type="component" value="Unassembled WGS sequence"/>
</dbReference>
<dbReference type="EMBL" id="JABFTP020000103">
    <property type="protein sequence ID" value="KAL3276449.1"/>
    <property type="molecule type" value="Genomic_DNA"/>
</dbReference>
<feature type="domain" description="Reverse transcriptase" evidence="1">
    <location>
        <begin position="1"/>
        <end position="72"/>
    </location>
</feature>
<accession>A0ABD2ND07</accession>
<evidence type="ECO:0000313" key="2">
    <source>
        <dbReference type="EMBL" id="KAL3276449.1"/>
    </source>
</evidence>
<dbReference type="InterPro" id="IPR000477">
    <property type="entry name" value="RT_dom"/>
</dbReference>
<protein>
    <recommendedName>
        <fullName evidence="1">Reverse transcriptase domain-containing protein</fullName>
    </recommendedName>
</protein>
<dbReference type="AlphaFoldDB" id="A0ABD2ND07"/>
<evidence type="ECO:0000313" key="3">
    <source>
        <dbReference type="Proteomes" id="UP001516400"/>
    </source>
</evidence>
<evidence type="ECO:0000259" key="1">
    <source>
        <dbReference type="PROSITE" id="PS50878"/>
    </source>
</evidence>
<gene>
    <name evidence="2" type="ORF">HHI36_011830</name>
</gene>
<dbReference type="PROSITE" id="PS50878">
    <property type="entry name" value="RT_POL"/>
    <property type="match status" value="1"/>
</dbReference>
<name>A0ABD2ND07_9CUCU</name>
<organism evidence="2 3">
    <name type="scientific">Cryptolaemus montrouzieri</name>
    <dbReference type="NCBI Taxonomy" id="559131"/>
    <lineage>
        <taxon>Eukaryota</taxon>
        <taxon>Metazoa</taxon>
        <taxon>Ecdysozoa</taxon>
        <taxon>Arthropoda</taxon>
        <taxon>Hexapoda</taxon>
        <taxon>Insecta</taxon>
        <taxon>Pterygota</taxon>
        <taxon>Neoptera</taxon>
        <taxon>Endopterygota</taxon>
        <taxon>Coleoptera</taxon>
        <taxon>Polyphaga</taxon>
        <taxon>Cucujiformia</taxon>
        <taxon>Coccinelloidea</taxon>
        <taxon>Coccinellidae</taxon>
        <taxon>Scymninae</taxon>
        <taxon>Scymnini</taxon>
        <taxon>Cryptolaemus</taxon>
    </lineage>
</organism>
<keyword evidence="3" id="KW-1185">Reference proteome</keyword>
<proteinExistence type="predicted"/>
<sequence>MPVNIPGITISLYADDTTFLNVAKSRQQLETKTTICLEMAERWFSENGLKLNIEKTKRLLLSPRLNLVGVTISENLNWEEHICIAQKAVSGYFHDKKNEGNHNPRDKQMDLLCQLCHLWYINLG</sequence>
<comment type="caution">
    <text evidence="2">The sequence shown here is derived from an EMBL/GenBank/DDBJ whole genome shotgun (WGS) entry which is preliminary data.</text>
</comment>
<reference evidence="2 3" key="1">
    <citation type="journal article" date="2021" name="BMC Biol.">
        <title>Horizontally acquired antibacterial genes associated with adaptive radiation of ladybird beetles.</title>
        <authorList>
            <person name="Li H.S."/>
            <person name="Tang X.F."/>
            <person name="Huang Y.H."/>
            <person name="Xu Z.Y."/>
            <person name="Chen M.L."/>
            <person name="Du X.Y."/>
            <person name="Qiu B.Y."/>
            <person name="Chen P.T."/>
            <person name="Zhang W."/>
            <person name="Slipinski A."/>
            <person name="Escalona H.E."/>
            <person name="Waterhouse R.M."/>
            <person name="Zwick A."/>
            <person name="Pang H."/>
        </authorList>
    </citation>
    <scope>NUCLEOTIDE SEQUENCE [LARGE SCALE GENOMIC DNA]</scope>
    <source>
        <strain evidence="2">SYSU2018</strain>
    </source>
</reference>